<keyword evidence="2" id="KW-1185">Reference proteome</keyword>
<gene>
    <name evidence="1" type="ORF">Q4Q35_18660</name>
</gene>
<dbReference type="InterPro" id="IPR045607">
    <property type="entry name" value="DUF6452"/>
</dbReference>
<sequence>MRKRSLILIAIIICYFSCERDDICPESTPTTPRLIIDLYDASSPDDIKFVFDVVVIGIDEEFNLPDPLDAYNEFILSDYNFDDTDEFILPLKTDENTTQYTLIKDATINDNDTPDDLTDDYIEGNYDTITINYSREEVYVSRACGYKTIFKNVTLNLDTSDTDPWILSRQPVNDNQSVEDETAAHFTISH</sequence>
<reference evidence="1" key="1">
    <citation type="submission" date="2023-07" db="EMBL/GenBank/DDBJ databases">
        <title>Two novel species in the genus Flavivirga.</title>
        <authorList>
            <person name="Kwon K."/>
        </authorList>
    </citation>
    <scope>NUCLEOTIDE SEQUENCE</scope>
    <source>
        <strain evidence="1">KCTC 52353</strain>
    </source>
</reference>
<protein>
    <submittedName>
        <fullName evidence="1">DUF6452 family protein</fullName>
    </submittedName>
</protein>
<dbReference type="EMBL" id="JAUOEK010000173">
    <property type="protein sequence ID" value="MDO5971829.1"/>
    <property type="molecule type" value="Genomic_DNA"/>
</dbReference>
<dbReference type="Pfam" id="PF20050">
    <property type="entry name" value="DUF6452"/>
    <property type="match status" value="1"/>
</dbReference>
<comment type="caution">
    <text evidence="1">The sequence shown here is derived from an EMBL/GenBank/DDBJ whole genome shotgun (WGS) entry which is preliminary data.</text>
</comment>
<evidence type="ECO:0000313" key="1">
    <source>
        <dbReference type="EMBL" id="MDO5971829.1"/>
    </source>
</evidence>
<dbReference type="RefSeq" id="WP_303279543.1">
    <property type="nucleotide sequence ID" value="NZ_JAUOEK010000173.1"/>
</dbReference>
<accession>A0ABT8WFN9</accession>
<name>A0ABT8WFN9_9FLAO</name>
<organism evidence="1 2">
    <name type="scientific">Flavivirga aquimarina</name>
    <dbReference type="NCBI Taxonomy" id="2027862"/>
    <lineage>
        <taxon>Bacteria</taxon>
        <taxon>Pseudomonadati</taxon>
        <taxon>Bacteroidota</taxon>
        <taxon>Flavobacteriia</taxon>
        <taxon>Flavobacteriales</taxon>
        <taxon>Flavobacteriaceae</taxon>
        <taxon>Flavivirga</taxon>
    </lineage>
</organism>
<evidence type="ECO:0000313" key="2">
    <source>
        <dbReference type="Proteomes" id="UP001176883"/>
    </source>
</evidence>
<dbReference type="Proteomes" id="UP001176883">
    <property type="component" value="Unassembled WGS sequence"/>
</dbReference>
<proteinExistence type="predicted"/>